<proteinExistence type="predicted"/>
<comment type="caution">
    <text evidence="2">The sequence shown here is derived from an EMBL/GenBank/DDBJ whole genome shotgun (WGS) entry which is preliminary data.</text>
</comment>
<feature type="compositionally biased region" description="Basic and acidic residues" evidence="1">
    <location>
        <begin position="8"/>
        <end position="21"/>
    </location>
</feature>
<dbReference type="Proteomes" id="UP000656367">
    <property type="component" value="Unassembled WGS sequence"/>
</dbReference>
<feature type="region of interest" description="Disordered" evidence="1">
    <location>
        <begin position="280"/>
        <end position="312"/>
    </location>
</feature>
<name>A0A830FWC2_HALAR</name>
<evidence type="ECO:0000313" key="2">
    <source>
        <dbReference type="EMBL" id="GGM50917.1"/>
    </source>
</evidence>
<dbReference type="RefSeq" id="WP_188853850.1">
    <property type="nucleotide sequence ID" value="NZ_BMON01000005.1"/>
</dbReference>
<feature type="compositionally biased region" description="Basic and acidic residues" evidence="1">
    <location>
        <begin position="294"/>
        <end position="312"/>
    </location>
</feature>
<evidence type="ECO:0000313" key="3">
    <source>
        <dbReference type="Proteomes" id="UP000656367"/>
    </source>
</evidence>
<feature type="compositionally biased region" description="Basic and acidic residues" evidence="1">
    <location>
        <begin position="28"/>
        <end position="40"/>
    </location>
</feature>
<dbReference type="AlphaFoldDB" id="A0A830FWC2"/>
<reference evidence="2" key="2">
    <citation type="submission" date="2020-09" db="EMBL/GenBank/DDBJ databases">
        <authorList>
            <person name="Sun Q."/>
            <person name="Ohkuma M."/>
        </authorList>
    </citation>
    <scope>NUCLEOTIDE SEQUENCE</scope>
    <source>
        <strain evidence="2">JCM 15759</strain>
    </source>
</reference>
<protein>
    <submittedName>
        <fullName evidence="2">Uncharacterized protein</fullName>
    </submittedName>
</protein>
<organism evidence="2 3">
    <name type="scientific">Haloarcula argentinensis</name>
    <dbReference type="NCBI Taxonomy" id="43776"/>
    <lineage>
        <taxon>Archaea</taxon>
        <taxon>Methanobacteriati</taxon>
        <taxon>Methanobacteriota</taxon>
        <taxon>Stenosarchaea group</taxon>
        <taxon>Halobacteria</taxon>
        <taxon>Halobacteriales</taxon>
        <taxon>Haloarculaceae</taxon>
        <taxon>Haloarcula</taxon>
    </lineage>
</organism>
<accession>A0A830FWC2</accession>
<evidence type="ECO:0000256" key="1">
    <source>
        <dbReference type="SAM" id="MobiDB-lite"/>
    </source>
</evidence>
<sequence length="337" mass="37780">MTNATIRVTDRNPEYDPEDIRGSASSDPESKGNGRERILESRGYPSEPEDASRTCATCGKDIPRDERQCPFCAHTSVSETPTNDDSDGPFGEWTFGRVVLALVEANTTFHARALGAAAFSLSDSIASGEDTSHGTVKCRAAFGSEPATNLTKGWPELPTETTIDEDRGGALLETADEQTDWDGDDVQPRIYLEDGSPVTDRSEFQRLKDEFQQDDSTYWLVPGIVQRHQARSELGTLGVEFHCRQCGAITGHESHGLDGFECHSHCDRMIWTCRECGQHRHEPEREDDTEEATDYEHLPDGVSPEDIHGDKPDFQEQEFQDQIEAYRERHGIFPWER</sequence>
<dbReference type="EMBL" id="BMON01000005">
    <property type="protein sequence ID" value="GGM50917.1"/>
    <property type="molecule type" value="Genomic_DNA"/>
</dbReference>
<gene>
    <name evidence="2" type="ORF">GCM10009006_35080</name>
</gene>
<feature type="region of interest" description="Disordered" evidence="1">
    <location>
        <begin position="1"/>
        <end position="54"/>
    </location>
</feature>
<reference evidence="2" key="1">
    <citation type="journal article" date="2014" name="Int. J. Syst. Evol. Microbiol.">
        <title>Complete genome sequence of Corynebacterium casei LMG S-19264T (=DSM 44701T), isolated from a smear-ripened cheese.</title>
        <authorList>
            <consortium name="US DOE Joint Genome Institute (JGI-PGF)"/>
            <person name="Walter F."/>
            <person name="Albersmeier A."/>
            <person name="Kalinowski J."/>
            <person name="Ruckert C."/>
        </authorList>
    </citation>
    <scope>NUCLEOTIDE SEQUENCE</scope>
    <source>
        <strain evidence="2">JCM 15759</strain>
    </source>
</reference>
<dbReference type="OrthoDB" id="255391at2157"/>